<keyword evidence="4" id="KW-1133">Transmembrane helix</keyword>
<dbReference type="InterPro" id="IPR036286">
    <property type="entry name" value="LexA/Signal_pep-like_sf"/>
</dbReference>
<dbReference type="GO" id="GO:0006465">
    <property type="term" value="P:signal peptide processing"/>
    <property type="evidence" value="ECO:0007669"/>
    <property type="project" value="InterPro"/>
</dbReference>
<dbReference type="GO" id="GO:0005886">
    <property type="term" value="C:plasma membrane"/>
    <property type="evidence" value="ECO:0007669"/>
    <property type="project" value="UniProtKB-SubCell"/>
</dbReference>
<organism evidence="6 7">
    <name type="scientific">Marininema mesophilum</name>
    <dbReference type="NCBI Taxonomy" id="1048340"/>
    <lineage>
        <taxon>Bacteria</taxon>
        <taxon>Bacillati</taxon>
        <taxon>Bacillota</taxon>
        <taxon>Bacilli</taxon>
        <taxon>Bacillales</taxon>
        <taxon>Thermoactinomycetaceae</taxon>
        <taxon>Marininema</taxon>
    </lineage>
</organism>
<feature type="active site" evidence="3">
    <location>
        <position position="52"/>
    </location>
</feature>
<feature type="transmembrane region" description="Helical" evidence="4">
    <location>
        <begin position="21"/>
        <end position="38"/>
    </location>
</feature>
<feature type="domain" description="Peptidase S26" evidence="5">
    <location>
        <begin position="22"/>
        <end position="174"/>
    </location>
</feature>
<sequence>MSEFVPRSEKHGRQQRGSDEAWEWLQALAIAVVLALIIRELVFSPFSVSGSSMMSTVHDKDKVVVNKLIYRISDIKVNDVVVFEAPEKKDYIKRVIGLPGDVVSAQNNVVRVNGKSIDEPYVDQGNRTEDFGPVKVPANHIYAMGDNRSNSKDSRELGPISMDKVIGRADVIFWPIKNYSFLW</sequence>
<dbReference type="GO" id="GO:0004252">
    <property type="term" value="F:serine-type endopeptidase activity"/>
    <property type="evidence" value="ECO:0007669"/>
    <property type="project" value="InterPro"/>
</dbReference>
<evidence type="ECO:0000259" key="5">
    <source>
        <dbReference type="Pfam" id="PF10502"/>
    </source>
</evidence>
<keyword evidence="4" id="KW-0812">Transmembrane</keyword>
<evidence type="ECO:0000313" key="6">
    <source>
        <dbReference type="EMBL" id="SDW00554.1"/>
    </source>
</evidence>
<comment type="similarity">
    <text evidence="2 4">Belongs to the peptidase S26 family.</text>
</comment>
<reference evidence="6 7" key="1">
    <citation type="submission" date="2016-10" db="EMBL/GenBank/DDBJ databases">
        <authorList>
            <person name="de Groot N.N."/>
        </authorList>
    </citation>
    <scope>NUCLEOTIDE SEQUENCE [LARGE SCALE GENOMIC DNA]</scope>
    <source>
        <strain evidence="6 7">DSM 45610</strain>
    </source>
</reference>
<evidence type="ECO:0000256" key="3">
    <source>
        <dbReference type="PIRSR" id="PIRSR600223-1"/>
    </source>
</evidence>
<keyword evidence="4" id="KW-0378">Hydrolase</keyword>
<dbReference type="EMBL" id="FNNQ01000001">
    <property type="protein sequence ID" value="SDW00554.1"/>
    <property type="molecule type" value="Genomic_DNA"/>
</dbReference>
<evidence type="ECO:0000256" key="1">
    <source>
        <dbReference type="ARBA" id="ARBA00004401"/>
    </source>
</evidence>
<dbReference type="PANTHER" id="PTHR43390">
    <property type="entry name" value="SIGNAL PEPTIDASE I"/>
    <property type="match status" value="1"/>
</dbReference>
<gene>
    <name evidence="6" type="ORF">SAMN05444487_10150</name>
</gene>
<dbReference type="EC" id="3.4.21.89" evidence="4"/>
<dbReference type="OrthoDB" id="9802919at2"/>
<dbReference type="STRING" id="1048340.SAMN05444487_10150"/>
<keyword evidence="4" id="KW-0472">Membrane</keyword>
<dbReference type="Pfam" id="PF10502">
    <property type="entry name" value="Peptidase_S26"/>
    <property type="match status" value="1"/>
</dbReference>
<keyword evidence="4" id="KW-0645">Protease</keyword>
<dbReference type="RefSeq" id="WP_091734513.1">
    <property type="nucleotide sequence ID" value="NZ_FNNQ01000001.1"/>
</dbReference>
<dbReference type="PANTHER" id="PTHR43390:SF1">
    <property type="entry name" value="CHLOROPLAST PROCESSING PEPTIDASE"/>
    <property type="match status" value="1"/>
</dbReference>
<evidence type="ECO:0000313" key="7">
    <source>
        <dbReference type="Proteomes" id="UP000198534"/>
    </source>
</evidence>
<dbReference type="SUPFAM" id="SSF51306">
    <property type="entry name" value="LexA/Signal peptidase"/>
    <property type="match status" value="1"/>
</dbReference>
<dbReference type="Gene3D" id="2.10.109.10">
    <property type="entry name" value="Umud Fragment, subunit A"/>
    <property type="match status" value="1"/>
</dbReference>
<dbReference type="Proteomes" id="UP000198534">
    <property type="component" value="Unassembled WGS sequence"/>
</dbReference>
<name>A0A1H2Q1J9_9BACL</name>
<dbReference type="GO" id="GO:0009003">
    <property type="term" value="F:signal peptidase activity"/>
    <property type="evidence" value="ECO:0007669"/>
    <property type="project" value="UniProtKB-EC"/>
</dbReference>
<dbReference type="CDD" id="cd06530">
    <property type="entry name" value="S26_SPase_I"/>
    <property type="match status" value="1"/>
</dbReference>
<dbReference type="NCBIfam" id="TIGR02227">
    <property type="entry name" value="sigpep_I_bact"/>
    <property type="match status" value="1"/>
</dbReference>
<protein>
    <recommendedName>
        <fullName evidence="4">Signal peptidase I</fullName>
        <ecNumber evidence="4">3.4.21.89</ecNumber>
    </recommendedName>
</protein>
<comment type="catalytic activity">
    <reaction evidence="4">
        <text>Cleavage of hydrophobic, N-terminal signal or leader sequences from secreted and periplasmic proteins.</text>
        <dbReference type="EC" id="3.4.21.89"/>
    </reaction>
</comment>
<dbReference type="PRINTS" id="PR00727">
    <property type="entry name" value="LEADERPTASE"/>
</dbReference>
<dbReference type="AlphaFoldDB" id="A0A1H2Q1J9"/>
<dbReference type="InterPro" id="IPR000223">
    <property type="entry name" value="Pept_S26A_signal_pept_1"/>
</dbReference>
<evidence type="ECO:0000256" key="2">
    <source>
        <dbReference type="ARBA" id="ARBA00009370"/>
    </source>
</evidence>
<comment type="subcellular location">
    <subcellularLocation>
        <location evidence="1">Cell membrane</location>
        <topology evidence="1">Single-pass type II membrane protein</topology>
    </subcellularLocation>
    <subcellularLocation>
        <location evidence="4">Membrane</location>
        <topology evidence="4">Single-pass type II membrane protein</topology>
    </subcellularLocation>
</comment>
<dbReference type="InterPro" id="IPR019533">
    <property type="entry name" value="Peptidase_S26"/>
</dbReference>
<keyword evidence="7" id="KW-1185">Reference proteome</keyword>
<accession>A0A1H2Q1J9</accession>
<feature type="active site" evidence="3">
    <location>
        <position position="93"/>
    </location>
</feature>
<evidence type="ECO:0000256" key="4">
    <source>
        <dbReference type="RuleBase" id="RU362042"/>
    </source>
</evidence>
<proteinExistence type="inferred from homology"/>